<dbReference type="Proteomes" id="UP000000467">
    <property type="component" value="Chromosome"/>
</dbReference>
<keyword evidence="1" id="KW-0812">Transmembrane</keyword>
<sequence>MNVGTVDRIALVLVIIGAINWLLIGLARFNLVGAIFGGDLSAFSRFIYVLVGLSGLWLIKLFVTPREMVNNKS</sequence>
<name>K4LKU1_THEPS</name>
<dbReference type="EMBL" id="CP003732">
    <property type="protein sequence ID" value="AFV12595.1"/>
    <property type="molecule type" value="Genomic_DNA"/>
</dbReference>
<keyword evidence="1" id="KW-0472">Membrane</keyword>
<evidence type="ECO:0000256" key="1">
    <source>
        <dbReference type="SAM" id="Phobius"/>
    </source>
</evidence>
<dbReference type="Pfam" id="PF04070">
    <property type="entry name" value="DUF378"/>
    <property type="match status" value="1"/>
</dbReference>
<feature type="transmembrane region" description="Helical" evidence="1">
    <location>
        <begin position="42"/>
        <end position="63"/>
    </location>
</feature>
<dbReference type="KEGG" id="tpz:Tph_c24080"/>
<gene>
    <name evidence="2" type="ordered locus">Tph_c24080</name>
</gene>
<dbReference type="InterPro" id="IPR007211">
    <property type="entry name" value="DUF378"/>
</dbReference>
<keyword evidence="3" id="KW-1185">Reference proteome</keyword>
<organism evidence="2 3">
    <name type="scientific">Thermacetogenium phaeum (strain ATCC BAA-254 / DSM 26808 / PB)</name>
    <dbReference type="NCBI Taxonomy" id="1089553"/>
    <lineage>
        <taxon>Bacteria</taxon>
        <taxon>Bacillati</taxon>
        <taxon>Bacillota</taxon>
        <taxon>Clostridia</taxon>
        <taxon>Thermoanaerobacterales</taxon>
        <taxon>Thermoanaerobacteraceae</taxon>
        <taxon>Thermacetogenium</taxon>
    </lineage>
</organism>
<proteinExistence type="predicted"/>
<keyword evidence="1" id="KW-1133">Transmembrane helix</keyword>
<dbReference type="AlphaFoldDB" id="K4LKU1"/>
<protein>
    <recommendedName>
        <fullName evidence="4">DUF378 domain-containing protein</fullName>
    </recommendedName>
</protein>
<evidence type="ECO:0000313" key="3">
    <source>
        <dbReference type="Proteomes" id="UP000000467"/>
    </source>
</evidence>
<dbReference type="HOGENOM" id="CLU_179993_2_0_9"/>
<accession>K4LKU1</accession>
<dbReference type="PANTHER" id="PTHR37304">
    <property type="entry name" value="MEMBRANE PROTEIN-RELATED"/>
    <property type="match status" value="1"/>
</dbReference>
<evidence type="ECO:0000313" key="2">
    <source>
        <dbReference type="EMBL" id="AFV12595.1"/>
    </source>
</evidence>
<reference evidence="2 3" key="1">
    <citation type="journal article" date="2012" name="BMC Genomics">
        <title>Genome-guided analysis of physiological and morphological traits of the fermentative acetate oxidizer Thermacetogenium phaeum.</title>
        <authorList>
            <person name="Oehler D."/>
            <person name="Poehlein A."/>
            <person name="Leimbach A."/>
            <person name="Muller N."/>
            <person name="Daniel R."/>
            <person name="Gottschalk G."/>
            <person name="Schink B."/>
        </authorList>
    </citation>
    <scope>NUCLEOTIDE SEQUENCE [LARGE SCALE GENOMIC DNA]</scope>
    <source>
        <strain evidence="3">ATCC BAA-254 / DSM 26808 / PB</strain>
    </source>
</reference>
<dbReference type="PANTHER" id="PTHR37304:SF1">
    <property type="entry name" value="MEMBRANE PROTEIN"/>
    <property type="match status" value="1"/>
</dbReference>
<feature type="transmembrane region" description="Helical" evidence="1">
    <location>
        <begin position="12"/>
        <end position="36"/>
    </location>
</feature>
<dbReference type="RefSeq" id="WP_015051460.1">
    <property type="nucleotide sequence ID" value="NC_018870.1"/>
</dbReference>
<dbReference type="eggNOG" id="COG2155">
    <property type="taxonomic scope" value="Bacteria"/>
</dbReference>
<dbReference type="STRING" id="1089553.Tph_c24080"/>
<evidence type="ECO:0008006" key="4">
    <source>
        <dbReference type="Google" id="ProtNLM"/>
    </source>
</evidence>
<dbReference type="OrthoDB" id="9812136at2"/>